<accession>A0ABW9B1N1</accession>
<gene>
    <name evidence="1" type="ORF">PQR57_35370</name>
</gene>
<proteinExistence type="predicted"/>
<dbReference type="SUPFAM" id="SSF89796">
    <property type="entry name" value="CoA-transferase family III (CaiB/BaiF)"/>
    <property type="match status" value="1"/>
</dbReference>
<organism evidence="1 2">
    <name type="scientific">Paraburkholderia dipogonis</name>
    <dbReference type="NCBI Taxonomy" id="1211383"/>
    <lineage>
        <taxon>Bacteria</taxon>
        <taxon>Pseudomonadati</taxon>
        <taxon>Pseudomonadota</taxon>
        <taxon>Betaproteobacteria</taxon>
        <taxon>Burkholderiales</taxon>
        <taxon>Burkholderiaceae</taxon>
        <taxon>Paraburkholderia</taxon>
    </lineage>
</organism>
<dbReference type="Gene3D" id="3.30.1540.10">
    <property type="entry name" value="formyl-coa transferase, domain 3"/>
    <property type="match status" value="1"/>
</dbReference>
<dbReference type="PANTHER" id="PTHR48228">
    <property type="entry name" value="SUCCINYL-COA--D-CITRAMALATE COA-TRANSFERASE"/>
    <property type="match status" value="1"/>
</dbReference>
<reference evidence="1 2" key="1">
    <citation type="journal article" date="2024" name="Chem. Sci.">
        <title>Discovery of megapolipeptins by genome mining of a Burkholderiales bacteria collection.</title>
        <authorList>
            <person name="Paulo B.S."/>
            <person name="Recchia M.J.J."/>
            <person name="Lee S."/>
            <person name="Fergusson C.H."/>
            <person name="Romanowski S.B."/>
            <person name="Hernandez A."/>
            <person name="Krull N."/>
            <person name="Liu D.Y."/>
            <person name="Cavanagh H."/>
            <person name="Bos A."/>
            <person name="Gray C.A."/>
            <person name="Murphy B.T."/>
            <person name="Linington R.G."/>
            <person name="Eustaquio A.S."/>
        </authorList>
    </citation>
    <scope>NUCLEOTIDE SEQUENCE [LARGE SCALE GENOMIC DNA]</scope>
    <source>
        <strain evidence="1 2">RL17-350-BIC-A</strain>
    </source>
</reference>
<dbReference type="Proteomes" id="UP001629230">
    <property type="component" value="Unassembled WGS sequence"/>
</dbReference>
<dbReference type="Pfam" id="PF02515">
    <property type="entry name" value="CoA_transf_3"/>
    <property type="match status" value="1"/>
</dbReference>
<sequence length="383" mass="41427">MGPLAGIKIIEMAHIGPVPHCAMLLADLGATVLRIERAEPSDLGLARPVASEVLLRGRKAIALDLKRPASVDLTLRLMECADALIEGFRPGTMERLGLGPDIALGRNAKLVYGRMTGWGQSGPLSLRAGHDLNYLALSGALHAIGRAQQPPTPPLNWLGDYGGGSMFLAVGLLSAIMEARSSGLGQVVDVAMIDGVASLLANYQGARQAGLMQLPRGENLLDSGAFFYDVYKCEDDKYLSVACIEEKFFRQFLACLGLDPQSFPSQEHRAQWEGARSILVERFLTRSQAEWMRVFEGTDSCVAPVIEISDVSTHPHHQARSSYVKIAGVVQPIPAPRFSRTKPELPSPPVNASPATFSDALATWLPPDQIDILQKTLRESSVQ</sequence>
<keyword evidence="2" id="KW-1185">Reference proteome</keyword>
<evidence type="ECO:0000313" key="2">
    <source>
        <dbReference type="Proteomes" id="UP001629230"/>
    </source>
</evidence>
<dbReference type="InterPro" id="IPR044855">
    <property type="entry name" value="CoA-Trfase_III_dom3_sf"/>
</dbReference>
<dbReference type="InterPro" id="IPR050509">
    <property type="entry name" value="CoA-transferase_III"/>
</dbReference>
<dbReference type="PANTHER" id="PTHR48228:SF5">
    <property type="entry name" value="ALPHA-METHYLACYL-COA RACEMASE"/>
    <property type="match status" value="1"/>
</dbReference>
<comment type="caution">
    <text evidence="1">The sequence shown here is derived from an EMBL/GenBank/DDBJ whole genome shotgun (WGS) entry which is preliminary data.</text>
</comment>
<dbReference type="InterPro" id="IPR023606">
    <property type="entry name" value="CoA-Trfase_III_dom_1_sf"/>
</dbReference>
<name>A0ABW9B1N1_9BURK</name>
<protein>
    <submittedName>
        <fullName evidence="1">CaiB/BaiF CoA-transferase family protein</fullName>
    </submittedName>
</protein>
<dbReference type="EMBL" id="JAQQEZ010000038">
    <property type="protein sequence ID" value="MFM0006254.1"/>
    <property type="molecule type" value="Genomic_DNA"/>
</dbReference>
<dbReference type="RefSeq" id="WP_408180814.1">
    <property type="nucleotide sequence ID" value="NZ_JAQQEZ010000038.1"/>
</dbReference>
<dbReference type="InterPro" id="IPR003673">
    <property type="entry name" value="CoA-Trfase_fam_III"/>
</dbReference>
<dbReference type="Gene3D" id="3.40.50.10540">
    <property type="entry name" value="Crotonobetainyl-coa:carnitine coa-transferase, domain 1"/>
    <property type="match status" value="1"/>
</dbReference>
<evidence type="ECO:0000313" key="1">
    <source>
        <dbReference type="EMBL" id="MFM0006254.1"/>
    </source>
</evidence>